<organism evidence="2 3">
    <name type="scientific">Coprinopsis marcescibilis</name>
    <name type="common">Agaric fungus</name>
    <name type="synonym">Psathyrella marcescibilis</name>
    <dbReference type="NCBI Taxonomy" id="230819"/>
    <lineage>
        <taxon>Eukaryota</taxon>
        <taxon>Fungi</taxon>
        <taxon>Dikarya</taxon>
        <taxon>Basidiomycota</taxon>
        <taxon>Agaricomycotina</taxon>
        <taxon>Agaricomycetes</taxon>
        <taxon>Agaricomycetidae</taxon>
        <taxon>Agaricales</taxon>
        <taxon>Agaricineae</taxon>
        <taxon>Psathyrellaceae</taxon>
        <taxon>Coprinopsis</taxon>
    </lineage>
</organism>
<sequence>MFMKDQTSPLSRLPTELYNSILEFLDRPTDLLNICRCCKLLCSEGQRILYHTVQLKGAYRLILFAKTILSNPSLGNLVHALAIPTRAFLSPSDRDKVRQAIQRLPCLQALYIKHSMTRYTLVGYLEPDMLEGCTRELEIFHSELDYQDGSVQLDSPFFQLHPRLNHIYLGWTNQVNVAIIPPRIHLQQQQQQQPSHPDPRGHEPSQTCLPGTFLPHLQKIHLETLDLLPAFVDCPLRCIRINRISMSPRSVEKLERTLQEFSGTLTNISLRINQEPPGPGQGPEKASVSDLLRAINRAAPNLQFLNLCGEVALHSESEPFLTNFLSTLSILGNLTTLMLDTSQPAYRRNDWHRYLDNLLSCKESCRLFAQRFFDALPFLQRVVFGPLGTYGPGRYWVKDCVGCPSFLIREKSKDQDQDTEAAGGEMRQAVLEGFGLFGDDSWAVL</sequence>
<evidence type="ECO:0000313" key="2">
    <source>
        <dbReference type="EMBL" id="TFK22010.1"/>
    </source>
</evidence>
<keyword evidence="3" id="KW-1185">Reference proteome</keyword>
<dbReference type="EMBL" id="ML210252">
    <property type="protein sequence ID" value="TFK22010.1"/>
    <property type="molecule type" value="Genomic_DNA"/>
</dbReference>
<reference evidence="2 3" key="1">
    <citation type="journal article" date="2019" name="Nat. Ecol. Evol.">
        <title>Megaphylogeny resolves global patterns of mushroom evolution.</title>
        <authorList>
            <person name="Varga T."/>
            <person name="Krizsan K."/>
            <person name="Foldi C."/>
            <person name="Dima B."/>
            <person name="Sanchez-Garcia M."/>
            <person name="Sanchez-Ramirez S."/>
            <person name="Szollosi G.J."/>
            <person name="Szarkandi J.G."/>
            <person name="Papp V."/>
            <person name="Albert L."/>
            <person name="Andreopoulos W."/>
            <person name="Angelini C."/>
            <person name="Antonin V."/>
            <person name="Barry K.W."/>
            <person name="Bougher N.L."/>
            <person name="Buchanan P."/>
            <person name="Buyck B."/>
            <person name="Bense V."/>
            <person name="Catcheside P."/>
            <person name="Chovatia M."/>
            <person name="Cooper J."/>
            <person name="Damon W."/>
            <person name="Desjardin D."/>
            <person name="Finy P."/>
            <person name="Geml J."/>
            <person name="Haridas S."/>
            <person name="Hughes K."/>
            <person name="Justo A."/>
            <person name="Karasinski D."/>
            <person name="Kautmanova I."/>
            <person name="Kiss B."/>
            <person name="Kocsube S."/>
            <person name="Kotiranta H."/>
            <person name="LaButti K.M."/>
            <person name="Lechner B.E."/>
            <person name="Liimatainen K."/>
            <person name="Lipzen A."/>
            <person name="Lukacs Z."/>
            <person name="Mihaltcheva S."/>
            <person name="Morgado L.N."/>
            <person name="Niskanen T."/>
            <person name="Noordeloos M.E."/>
            <person name="Ohm R.A."/>
            <person name="Ortiz-Santana B."/>
            <person name="Ovrebo C."/>
            <person name="Racz N."/>
            <person name="Riley R."/>
            <person name="Savchenko A."/>
            <person name="Shiryaev A."/>
            <person name="Soop K."/>
            <person name="Spirin V."/>
            <person name="Szebenyi C."/>
            <person name="Tomsovsky M."/>
            <person name="Tulloss R.E."/>
            <person name="Uehling J."/>
            <person name="Grigoriev I.V."/>
            <person name="Vagvolgyi C."/>
            <person name="Papp T."/>
            <person name="Martin F.M."/>
            <person name="Miettinen O."/>
            <person name="Hibbett D.S."/>
            <person name="Nagy L.G."/>
        </authorList>
    </citation>
    <scope>NUCLEOTIDE SEQUENCE [LARGE SCALE GENOMIC DNA]</scope>
    <source>
        <strain evidence="2 3">CBS 121175</strain>
    </source>
</reference>
<evidence type="ECO:0000256" key="1">
    <source>
        <dbReference type="SAM" id="MobiDB-lite"/>
    </source>
</evidence>
<evidence type="ECO:0008006" key="4">
    <source>
        <dbReference type="Google" id="ProtNLM"/>
    </source>
</evidence>
<proteinExistence type="predicted"/>
<dbReference type="Proteomes" id="UP000307440">
    <property type="component" value="Unassembled WGS sequence"/>
</dbReference>
<dbReference type="InterPro" id="IPR036047">
    <property type="entry name" value="F-box-like_dom_sf"/>
</dbReference>
<accession>A0A5C3KNJ8</accession>
<feature type="region of interest" description="Disordered" evidence="1">
    <location>
        <begin position="186"/>
        <end position="208"/>
    </location>
</feature>
<dbReference type="SUPFAM" id="SSF81383">
    <property type="entry name" value="F-box domain"/>
    <property type="match status" value="1"/>
</dbReference>
<evidence type="ECO:0000313" key="3">
    <source>
        <dbReference type="Proteomes" id="UP000307440"/>
    </source>
</evidence>
<dbReference type="OrthoDB" id="3232239at2759"/>
<name>A0A5C3KNJ8_COPMA</name>
<protein>
    <recommendedName>
        <fullName evidence="4">F-box domain-containing protein</fullName>
    </recommendedName>
</protein>
<dbReference type="SUPFAM" id="SSF52047">
    <property type="entry name" value="RNI-like"/>
    <property type="match status" value="1"/>
</dbReference>
<gene>
    <name evidence="2" type="ORF">FA15DRAFT_758308</name>
</gene>
<dbReference type="AlphaFoldDB" id="A0A5C3KNJ8"/>